<gene>
    <name evidence="1" type="ORF">CARUB_v10010107mg</name>
</gene>
<name>R0GKB0_9BRAS</name>
<dbReference type="PANTHER" id="PTHR33052">
    <property type="entry name" value="DUF4228 DOMAIN PROTEIN-RELATED"/>
    <property type="match status" value="1"/>
</dbReference>
<evidence type="ECO:0000313" key="2">
    <source>
        <dbReference type="Proteomes" id="UP000029121"/>
    </source>
</evidence>
<sequence>MSNDELGSVVTRAQHNRPALHNHTHPSSMCFFFYLSTTLYPIQPIPRNFSLSLSFPVSFSRSSTLLIIMGNTSSCAPLIISSHSSSGVVKILAPFAGTLDVFSKPIKTSDIVSRNSGHFITDSTLLQVGHRVTAVSPDEFLRPRRHLYLLLPTDMLFSVLTQEELALISDKAAETLNESRYNHLKRIFPVCIFPVTGDRRRNSSSADDDQQDDHHDGVEIIRETLEEKVLYESKHGSWRPKLETIVES</sequence>
<protein>
    <recommendedName>
        <fullName evidence="3">DUF4228 domain-containing protein</fullName>
    </recommendedName>
</protein>
<dbReference type="eggNOG" id="ENOG502S08H">
    <property type="taxonomic scope" value="Eukaryota"/>
</dbReference>
<proteinExistence type="predicted"/>
<dbReference type="Proteomes" id="UP000029121">
    <property type="component" value="Unassembled WGS sequence"/>
</dbReference>
<reference evidence="2" key="1">
    <citation type="journal article" date="2013" name="Nat. Genet.">
        <title>The Capsella rubella genome and the genomic consequences of rapid mating system evolution.</title>
        <authorList>
            <person name="Slotte T."/>
            <person name="Hazzouri K.M."/>
            <person name="Agren J.A."/>
            <person name="Koenig D."/>
            <person name="Maumus F."/>
            <person name="Guo Y.L."/>
            <person name="Steige K."/>
            <person name="Platts A.E."/>
            <person name="Escobar J.S."/>
            <person name="Newman L.K."/>
            <person name="Wang W."/>
            <person name="Mandakova T."/>
            <person name="Vello E."/>
            <person name="Smith L.M."/>
            <person name="Henz S.R."/>
            <person name="Steffen J."/>
            <person name="Takuno S."/>
            <person name="Brandvain Y."/>
            <person name="Coop G."/>
            <person name="Andolfatto P."/>
            <person name="Hu T.T."/>
            <person name="Blanchette M."/>
            <person name="Clark R.M."/>
            <person name="Quesneville H."/>
            <person name="Nordborg M."/>
            <person name="Gaut B.S."/>
            <person name="Lysak M.A."/>
            <person name="Jenkins J."/>
            <person name="Grimwood J."/>
            <person name="Chapman J."/>
            <person name="Prochnik S."/>
            <person name="Shu S."/>
            <person name="Rokhsar D."/>
            <person name="Schmutz J."/>
            <person name="Weigel D."/>
            <person name="Wright S.I."/>
        </authorList>
    </citation>
    <scope>NUCLEOTIDE SEQUENCE [LARGE SCALE GENOMIC DNA]</scope>
    <source>
        <strain evidence="2">cv. Monte Gargano</strain>
    </source>
</reference>
<organism evidence="1 2">
    <name type="scientific">Capsella rubella</name>
    <dbReference type="NCBI Taxonomy" id="81985"/>
    <lineage>
        <taxon>Eukaryota</taxon>
        <taxon>Viridiplantae</taxon>
        <taxon>Streptophyta</taxon>
        <taxon>Embryophyta</taxon>
        <taxon>Tracheophyta</taxon>
        <taxon>Spermatophyta</taxon>
        <taxon>Magnoliopsida</taxon>
        <taxon>eudicotyledons</taxon>
        <taxon>Gunneridae</taxon>
        <taxon>Pentapetalae</taxon>
        <taxon>rosids</taxon>
        <taxon>malvids</taxon>
        <taxon>Brassicales</taxon>
        <taxon>Brassicaceae</taxon>
        <taxon>Camelineae</taxon>
        <taxon>Capsella</taxon>
    </lineage>
</organism>
<accession>R0GKB0</accession>
<evidence type="ECO:0000313" key="1">
    <source>
        <dbReference type="EMBL" id="EOA36196.1"/>
    </source>
</evidence>
<dbReference type="EMBL" id="KB870805">
    <property type="protein sequence ID" value="EOA36196.1"/>
    <property type="molecule type" value="Genomic_DNA"/>
</dbReference>
<dbReference type="InterPro" id="IPR025322">
    <property type="entry name" value="PADRE_dom"/>
</dbReference>
<keyword evidence="2" id="KW-1185">Reference proteome</keyword>
<evidence type="ECO:0008006" key="3">
    <source>
        <dbReference type="Google" id="ProtNLM"/>
    </source>
</evidence>
<dbReference type="AlphaFoldDB" id="R0GKB0"/>
<dbReference type="STRING" id="81985.R0GKB0"/>
<dbReference type="Pfam" id="PF14009">
    <property type="entry name" value="PADRE"/>
    <property type="match status" value="1"/>
</dbReference>